<reference evidence="13 15" key="2">
    <citation type="submission" date="2016-10" db="EMBL/GenBank/DDBJ databases">
        <authorList>
            <person name="Varghese N."/>
            <person name="Submissions S."/>
        </authorList>
    </citation>
    <scope>NUCLEOTIDE SEQUENCE [LARGE SCALE GENOMIC DNA]</scope>
    <source>
        <strain evidence="13 15">BS3111</strain>
    </source>
</reference>
<dbReference type="AlphaFoldDB" id="A0A0R2ZNR1"/>
<dbReference type="Proteomes" id="UP000052019">
    <property type="component" value="Unassembled WGS sequence"/>
</dbReference>
<dbReference type="Gene3D" id="1.10.3720.10">
    <property type="entry name" value="MetI-like"/>
    <property type="match status" value="1"/>
</dbReference>
<feature type="domain" description="ABC transmembrane type-1" evidence="11">
    <location>
        <begin position="71"/>
        <end position="284"/>
    </location>
</feature>
<evidence type="ECO:0000256" key="7">
    <source>
        <dbReference type="ARBA" id="ARBA00022989"/>
    </source>
</evidence>
<dbReference type="PANTHER" id="PTHR43744">
    <property type="entry name" value="ABC TRANSPORTER PERMEASE PROTEIN MG189-RELATED-RELATED"/>
    <property type="match status" value="1"/>
</dbReference>
<comment type="subunit">
    <text evidence="2 10">The complex is composed of two ATP-binding proteins (UgpC), two transmembrane proteins (UgpA and UgpE) and a solute-binding protein (UgpB).</text>
</comment>
<dbReference type="EMBL" id="JYLK01000002">
    <property type="protein sequence ID" value="KRP62423.1"/>
    <property type="molecule type" value="Genomic_DNA"/>
</dbReference>
<evidence type="ECO:0000256" key="8">
    <source>
        <dbReference type="ARBA" id="ARBA00023136"/>
    </source>
</evidence>
<dbReference type="SUPFAM" id="SSF161098">
    <property type="entry name" value="MetI-like"/>
    <property type="match status" value="1"/>
</dbReference>
<dbReference type="EMBL" id="LT629760">
    <property type="protein sequence ID" value="SDS33227.1"/>
    <property type="molecule type" value="Genomic_DNA"/>
</dbReference>
<feature type="transmembrane region" description="Helical" evidence="9">
    <location>
        <begin position="163"/>
        <end position="181"/>
    </location>
</feature>
<feature type="transmembrane region" description="Helical" evidence="9">
    <location>
        <begin position="263"/>
        <end position="284"/>
    </location>
</feature>
<dbReference type="InterPro" id="IPR000515">
    <property type="entry name" value="MetI-like"/>
</dbReference>
<dbReference type="GO" id="GO:0055085">
    <property type="term" value="P:transmembrane transport"/>
    <property type="evidence" value="ECO:0007669"/>
    <property type="project" value="InterPro"/>
</dbReference>
<evidence type="ECO:0000256" key="9">
    <source>
        <dbReference type="RuleBase" id="RU363032"/>
    </source>
</evidence>
<comment type="function">
    <text evidence="10">Part of the ABC transporter complex UgpBAEC involved in sn-glycerol-3-phosphate (G3P) import. Probably responsible for the translocation of the substrate across the membrane.</text>
</comment>
<keyword evidence="7 9" id="KW-1133">Transmembrane helix</keyword>
<sequence>MVERHPLSTALAYVLLLLGALFALGPLYLALCAASVSNEQILAHGMPWLPGNQLFVNVGEVLHKLDVVTLMGNSLIVTGLVVIGKLALSALTAFAVVYFRTPFKSLIFVAVLGTLLLPLEIRIIPTYAVAGDLLGPLRSLLDLLGIGAIPVPHINVLDTYPGLALPLIASATGTFLFRQFYQTLPSDLVEAARMDGASPWRFFVDILLPLSKTNFAALGTLVFISAWKDYLWPLVATNRTNMRTLVLGAANFAPADATQLPQWSLLMAATLLSLIPPILVIAVMQRWFVKGLVGVGK</sequence>
<comment type="similarity">
    <text evidence="9">Belongs to the binding-protein-dependent transport system permease family.</text>
</comment>
<accession>A0A0R2ZNR1</accession>
<dbReference type="Pfam" id="PF00528">
    <property type="entry name" value="BPD_transp_1"/>
    <property type="match status" value="1"/>
</dbReference>
<protein>
    <recommendedName>
        <fullName evidence="3 10">sn-glycerol-3-phosphate transport system permease protein UgpE</fullName>
    </recommendedName>
</protein>
<dbReference type="Proteomes" id="UP000183126">
    <property type="component" value="Chromosome I"/>
</dbReference>
<keyword evidence="15" id="KW-1185">Reference proteome</keyword>
<dbReference type="PROSITE" id="PS50928">
    <property type="entry name" value="ABC_TM1"/>
    <property type="match status" value="1"/>
</dbReference>
<evidence type="ECO:0000313" key="14">
    <source>
        <dbReference type="Proteomes" id="UP000052019"/>
    </source>
</evidence>
<feature type="transmembrane region" description="Helical" evidence="9">
    <location>
        <begin position="75"/>
        <end position="99"/>
    </location>
</feature>
<evidence type="ECO:0000256" key="10">
    <source>
        <dbReference type="RuleBase" id="RU363056"/>
    </source>
</evidence>
<comment type="subcellular location">
    <subcellularLocation>
        <location evidence="10">Cell inner membrane</location>
        <topology evidence="10">Multi-pass membrane protein</topology>
    </subcellularLocation>
    <subcellularLocation>
        <location evidence="1 9">Cell membrane</location>
        <topology evidence="1 9">Multi-pass membrane protein</topology>
    </subcellularLocation>
</comment>
<keyword evidence="10" id="KW-0997">Cell inner membrane</keyword>
<feature type="transmembrane region" description="Helical" evidence="9">
    <location>
        <begin position="202"/>
        <end position="227"/>
    </location>
</feature>
<dbReference type="InterPro" id="IPR035906">
    <property type="entry name" value="MetI-like_sf"/>
</dbReference>
<dbReference type="CDD" id="cd06261">
    <property type="entry name" value="TM_PBP2"/>
    <property type="match status" value="1"/>
</dbReference>
<evidence type="ECO:0000256" key="5">
    <source>
        <dbReference type="ARBA" id="ARBA00022475"/>
    </source>
</evidence>
<keyword evidence="4 9" id="KW-0813">Transport</keyword>
<keyword evidence="5 10" id="KW-1003">Cell membrane</keyword>
<evidence type="ECO:0000256" key="2">
    <source>
        <dbReference type="ARBA" id="ARBA00011557"/>
    </source>
</evidence>
<evidence type="ECO:0000259" key="11">
    <source>
        <dbReference type="PROSITE" id="PS50928"/>
    </source>
</evidence>
<dbReference type="PANTHER" id="PTHR43744:SF8">
    <property type="entry name" value="SN-GLYCEROL-3-PHOSPHATE TRANSPORT SYSTEM PERMEASE PROTEIN UGPE"/>
    <property type="match status" value="1"/>
</dbReference>
<dbReference type="RefSeq" id="WP_057006921.1">
    <property type="nucleotide sequence ID" value="NZ_JYLK01000002.1"/>
</dbReference>
<keyword evidence="8 9" id="KW-0472">Membrane</keyword>
<evidence type="ECO:0000256" key="1">
    <source>
        <dbReference type="ARBA" id="ARBA00004651"/>
    </source>
</evidence>
<feature type="transmembrane region" description="Helical" evidence="9">
    <location>
        <begin position="106"/>
        <end position="130"/>
    </location>
</feature>
<evidence type="ECO:0000256" key="3">
    <source>
        <dbReference type="ARBA" id="ARBA00020515"/>
    </source>
</evidence>
<feature type="transmembrane region" description="Helical" evidence="9">
    <location>
        <begin position="12"/>
        <end position="36"/>
    </location>
</feature>
<evidence type="ECO:0000313" key="15">
    <source>
        <dbReference type="Proteomes" id="UP000183126"/>
    </source>
</evidence>
<organism evidence="12 14">
    <name type="scientific">Pseudomonas trivialis</name>
    <dbReference type="NCBI Taxonomy" id="200450"/>
    <lineage>
        <taxon>Bacteria</taxon>
        <taxon>Pseudomonadati</taxon>
        <taxon>Pseudomonadota</taxon>
        <taxon>Gammaproteobacteria</taxon>
        <taxon>Pseudomonadales</taxon>
        <taxon>Pseudomonadaceae</taxon>
        <taxon>Pseudomonas</taxon>
    </lineage>
</organism>
<evidence type="ECO:0000313" key="12">
    <source>
        <dbReference type="EMBL" id="KRP62423.1"/>
    </source>
</evidence>
<name>A0A0R2ZNR1_9PSED</name>
<keyword evidence="6 9" id="KW-0812">Transmembrane</keyword>
<proteinExistence type="inferred from homology"/>
<dbReference type="GO" id="GO:0005886">
    <property type="term" value="C:plasma membrane"/>
    <property type="evidence" value="ECO:0007669"/>
    <property type="project" value="UniProtKB-SubCell"/>
</dbReference>
<evidence type="ECO:0000313" key="13">
    <source>
        <dbReference type="EMBL" id="SDS33227.1"/>
    </source>
</evidence>
<dbReference type="OrthoDB" id="369039at2"/>
<gene>
    <name evidence="10" type="primary">ugpE</name>
    <name evidence="13" type="ORF">SAMN04490205_2193</name>
    <name evidence="12" type="ORF">TU79_04645</name>
</gene>
<dbReference type="PATRIC" id="fig|200450.4.peg.2890"/>
<evidence type="ECO:0000256" key="6">
    <source>
        <dbReference type="ARBA" id="ARBA00022692"/>
    </source>
</evidence>
<evidence type="ECO:0000256" key="4">
    <source>
        <dbReference type="ARBA" id="ARBA00022448"/>
    </source>
</evidence>
<reference evidence="12 14" key="1">
    <citation type="submission" date="2015-02" db="EMBL/GenBank/DDBJ databases">
        <title>Two Pseudomonas sp. nov. isolated from raw milk.</title>
        <authorList>
            <person name="Wenning M."/>
            <person name="von Neubeck M."/>
            <person name="Huptas C."/>
            <person name="Scherer S."/>
        </authorList>
    </citation>
    <scope>NUCLEOTIDE SEQUENCE [LARGE SCALE GENOMIC DNA]</scope>
    <source>
        <strain evidence="12 14">DSM 14937</strain>
    </source>
</reference>